<reference evidence="3 4" key="1">
    <citation type="journal article" date="2019" name="Int. J. Syst. Evol. Microbiol.">
        <title>The Global Catalogue of Microorganisms (GCM) 10K type strain sequencing project: providing services to taxonomists for standard genome sequencing and annotation.</title>
        <authorList>
            <consortium name="The Broad Institute Genomics Platform"/>
            <consortium name="The Broad Institute Genome Sequencing Center for Infectious Disease"/>
            <person name="Wu L."/>
            <person name="Ma J."/>
        </authorList>
    </citation>
    <scope>NUCLEOTIDE SEQUENCE [LARGE SCALE GENOMIC DNA]</scope>
    <source>
        <strain evidence="3 4">JCM 5062</strain>
    </source>
</reference>
<accession>A0ABN3MDL6</accession>
<gene>
    <name evidence="3" type="ORF">GCM10010393_35810</name>
</gene>
<comment type="caution">
    <text evidence="3">The sequence shown here is derived from an EMBL/GenBank/DDBJ whole genome shotgun (WGS) entry which is preliminary data.</text>
</comment>
<evidence type="ECO:0000313" key="4">
    <source>
        <dbReference type="Proteomes" id="UP001499942"/>
    </source>
</evidence>
<dbReference type="PROSITE" id="PS51257">
    <property type="entry name" value="PROKAR_LIPOPROTEIN"/>
    <property type="match status" value="1"/>
</dbReference>
<feature type="chain" id="PRO_5045312076" evidence="2">
    <location>
        <begin position="25"/>
        <end position="345"/>
    </location>
</feature>
<keyword evidence="4" id="KW-1185">Reference proteome</keyword>
<dbReference type="RefSeq" id="WP_344362190.1">
    <property type="nucleotide sequence ID" value="NZ_BAAASR010000018.1"/>
</dbReference>
<dbReference type="NCBIfam" id="NF040526">
    <property type="entry name" value="SCO0930_lipo"/>
    <property type="match status" value="1"/>
</dbReference>
<dbReference type="PANTHER" id="PTHR39335:SF1">
    <property type="entry name" value="BLL4220 PROTEIN"/>
    <property type="match status" value="1"/>
</dbReference>
<feature type="signal peptide" evidence="2">
    <location>
        <begin position="1"/>
        <end position="24"/>
    </location>
</feature>
<dbReference type="PANTHER" id="PTHR39335">
    <property type="entry name" value="BLL4220 PROTEIN"/>
    <property type="match status" value="1"/>
</dbReference>
<evidence type="ECO:0000313" key="3">
    <source>
        <dbReference type="EMBL" id="GAA2500238.1"/>
    </source>
</evidence>
<protein>
    <submittedName>
        <fullName evidence="3">SCO0930 family lipoprotein</fullName>
    </submittedName>
</protein>
<dbReference type="Pfam" id="PF03640">
    <property type="entry name" value="Lipoprotein_15"/>
    <property type="match status" value="4"/>
</dbReference>
<keyword evidence="2" id="KW-0732">Signal</keyword>
<feature type="region of interest" description="Disordered" evidence="1">
    <location>
        <begin position="189"/>
        <end position="228"/>
    </location>
</feature>
<name>A0ABN3MDL6_9ACTN</name>
<organism evidence="3 4">
    <name type="scientific">Streptomyces gobitricini</name>
    <dbReference type="NCBI Taxonomy" id="68211"/>
    <lineage>
        <taxon>Bacteria</taxon>
        <taxon>Bacillati</taxon>
        <taxon>Actinomycetota</taxon>
        <taxon>Actinomycetes</taxon>
        <taxon>Kitasatosporales</taxon>
        <taxon>Streptomycetaceae</taxon>
        <taxon>Streptomyces</taxon>
    </lineage>
</organism>
<proteinExistence type="predicted"/>
<dbReference type="InterPro" id="IPR047910">
    <property type="entry name" value="SCO0930-like"/>
</dbReference>
<keyword evidence="3" id="KW-0449">Lipoprotein</keyword>
<dbReference type="EMBL" id="BAAASR010000018">
    <property type="protein sequence ID" value="GAA2500238.1"/>
    <property type="molecule type" value="Genomic_DNA"/>
</dbReference>
<dbReference type="InterPro" id="IPR005297">
    <property type="entry name" value="Lipoprotein_repeat"/>
</dbReference>
<sequence length="345" mass="34699">MKTWRNASLALSAAAVLALTTACGQGKGDQAPAGSVGAAAPAGAPAENGAGYGSGSGYGSGAGSGGQEAAATPAGQLAIWDSKELGKVVTDSEGLTLYRFDKDTPNPPKSACEGDCAKAWPVVAADGAKPPAGVDASLMGEVTRADGTRQLTIDGWPMYRYVKDGKPGDVKGQGVGGTWFAAAPDGKKAALAGGGDEGAAEDQGAGDEGAAEDQGGGEGGGSAADAAGLSVRKDPKLGEIVVDKNGMTVYRFEKDSAWPMKTDCTGECLEKWPVVAPVGKDDTEGISLKGYVTFNRPDGIKQQTIDCWPLYTFAGDKKPGDTNGQGVGGTWYAISPAGKMVGASR</sequence>
<evidence type="ECO:0000256" key="1">
    <source>
        <dbReference type="SAM" id="MobiDB-lite"/>
    </source>
</evidence>
<evidence type="ECO:0000256" key="2">
    <source>
        <dbReference type="SAM" id="SignalP"/>
    </source>
</evidence>
<dbReference type="Proteomes" id="UP001499942">
    <property type="component" value="Unassembled WGS sequence"/>
</dbReference>